<dbReference type="CDD" id="cd00229">
    <property type="entry name" value="SGNH_hydrolase"/>
    <property type="match status" value="1"/>
</dbReference>
<dbReference type="InterPro" id="IPR036514">
    <property type="entry name" value="SGNH_hydro_sf"/>
</dbReference>
<keyword evidence="2" id="KW-1185">Reference proteome</keyword>
<evidence type="ECO:0000313" key="2">
    <source>
        <dbReference type="Proteomes" id="UP000261640"/>
    </source>
</evidence>
<dbReference type="Gene3D" id="3.40.50.1110">
    <property type="entry name" value="SGNH hydrolase"/>
    <property type="match status" value="1"/>
</dbReference>
<dbReference type="SUPFAM" id="SSF52266">
    <property type="entry name" value="SGNH hydrolase"/>
    <property type="match status" value="1"/>
</dbReference>
<organism evidence="1 2">
    <name type="scientific">Mastacembelus armatus</name>
    <name type="common">zig-zag eel</name>
    <dbReference type="NCBI Taxonomy" id="205130"/>
    <lineage>
        <taxon>Eukaryota</taxon>
        <taxon>Metazoa</taxon>
        <taxon>Chordata</taxon>
        <taxon>Craniata</taxon>
        <taxon>Vertebrata</taxon>
        <taxon>Euteleostomi</taxon>
        <taxon>Actinopterygii</taxon>
        <taxon>Neopterygii</taxon>
        <taxon>Teleostei</taxon>
        <taxon>Neoteleostei</taxon>
        <taxon>Acanthomorphata</taxon>
        <taxon>Anabantaria</taxon>
        <taxon>Synbranchiformes</taxon>
        <taxon>Mastacembelidae</taxon>
        <taxon>Mastacembelus</taxon>
    </lineage>
</organism>
<name>A0A3Q3KIZ6_9TELE</name>
<dbReference type="Ensembl" id="ENSMAMT00000000689.2">
    <property type="protein sequence ID" value="ENSMAMP00000000673.1"/>
    <property type="gene ID" value="ENSMAMG00000000446.2"/>
</dbReference>
<dbReference type="Proteomes" id="UP000261640">
    <property type="component" value="Unplaced"/>
</dbReference>
<dbReference type="AlphaFoldDB" id="A0A3Q3KIZ6"/>
<dbReference type="GeneTree" id="ENSGT00940000177140"/>
<evidence type="ECO:0000313" key="1">
    <source>
        <dbReference type="Ensembl" id="ENSMAMP00000000673.1"/>
    </source>
</evidence>
<proteinExistence type="predicted"/>
<sequence>MPRGKGFRRSLAARKRRAEQLDVPLLPPPLSARRGTGFRHAVRQWSTSCFTGKAHKLVIPAESPDKKFVLIVGDSHLCSVVDGVVPMPECRMSFGISSTPGACARELQRELAETALPRDPSLVCLLAPSNNLTASRTVDEAAAEFGHLLAYICSRWHKVCVLDFPPRLAGEVEVQTLLSQAYHRVSARMVHYYSTAEHFPRNCLELWSRDGVHLSDSHGMDILVQLLFEYCCLELETPAPTAPMAPGPSRSTRRASPKVVVTRPLPVPRPPPSEWTIVGQGSKVETVFSIPLSPVLFSPAMLVEMEKISPSHLGSVDCTSSFPAGKKVNLISNFVKSSLLSCYQSSNEIILNLLMYRTFFLTPQVRRRKPAASKRRRPKWQVVFFEIIRQFAF</sequence>
<dbReference type="InParanoid" id="A0A3Q3KIZ6"/>
<reference evidence="1" key="1">
    <citation type="submission" date="2025-08" db="UniProtKB">
        <authorList>
            <consortium name="Ensembl"/>
        </authorList>
    </citation>
    <scope>IDENTIFICATION</scope>
</reference>
<accession>A0A3Q3KIZ6</accession>
<protein>
    <submittedName>
        <fullName evidence="1">Uncharacterized protein</fullName>
    </submittedName>
</protein>
<reference evidence="1" key="2">
    <citation type="submission" date="2025-09" db="UniProtKB">
        <authorList>
            <consortium name="Ensembl"/>
        </authorList>
    </citation>
    <scope>IDENTIFICATION</scope>
</reference>